<dbReference type="AlphaFoldDB" id="A0A7Z0JB34"/>
<dbReference type="CDD" id="cd14014">
    <property type="entry name" value="STKc_PknB_like"/>
    <property type="match status" value="1"/>
</dbReference>
<reference evidence="8 9" key="1">
    <citation type="submission" date="2020-07" db="EMBL/GenBank/DDBJ databases">
        <title>Sequencing the genomes of 1000 actinobacteria strains.</title>
        <authorList>
            <person name="Klenk H.-P."/>
        </authorList>
    </citation>
    <scope>NUCLEOTIDE SEQUENCE [LARGE SCALE GENOMIC DNA]</scope>
    <source>
        <strain evidence="8 9">DSM 44442</strain>
    </source>
</reference>
<evidence type="ECO:0000313" key="9">
    <source>
        <dbReference type="Proteomes" id="UP000572051"/>
    </source>
</evidence>
<keyword evidence="6" id="KW-0067">ATP-binding</keyword>
<dbReference type="GO" id="GO:0004674">
    <property type="term" value="F:protein serine/threonine kinase activity"/>
    <property type="evidence" value="ECO:0007669"/>
    <property type="project" value="UniProtKB-KW"/>
</dbReference>
<evidence type="ECO:0000256" key="3">
    <source>
        <dbReference type="ARBA" id="ARBA00022679"/>
    </source>
</evidence>
<dbReference type="PROSITE" id="PS00108">
    <property type="entry name" value="PROTEIN_KINASE_ST"/>
    <property type="match status" value="1"/>
</dbReference>
<comment type="caution">
    <text evidence="8">The sequence shown here is derived from an EMBL/GenBank/DDBJ whole genome shotgun (WGS) entry which is preliminary data.</text>
</comment>
<dbReference type="PANTHER" id="PTHR43289:SF6">
    <property type="entry name" value="SERINE_THREONINE-PROTEIN KINASE NEKL-3"/>
    <property type="match status" value="1"/>
</dbReference>
<dbReference type="Proteomes" id="UP000572051">
    <property type="component" value="Unassembled WGS sequence"/>
</dbReference>
<dbReference type="Pfam" id="PF00656">
    <property type="entry name" value="Peptidase_C14"/>
    <property type="match status" value="1"/>
</dbReference>
<evidence type="ECO:0000313" key="8">
    <source>
        <dbReference type="EMBL" id="NYJ35387.1"/>
    </source>
</evidence>
<dbReference type="Gene3D" id="3.40.50.1460">
    <property type="match status" value="1"/>
</dbReference>
<organism evidence="8 9">
    <name type="scientific">Nocardiopsis aegyptia</name>
    <dbReference type="NCBI Taxonomy" id="220378"/>
    <lineage>
        <taxon>Bacteria</taxon>
        <taxon>Bacillati</taxon>
        <taxon>Actinomycetota</taxon>
        <taxon>Actinomycetes</taxon>
        <taxon>Streptosporangiales</taxon>
        <taxon>Nocardiopsidaceae</taxon>
        <taxon>Nocardiopsis</taxon>
    </lineage>
</organism>
<sequence length="746" mass="84310">MTNKLALVTGISKYEDRWPALQYCSHDADQISEVLNFPEYGFTTTILLDEQVTKSSILRWIVEAKNSGAEKILFFFAGHGVVNDLGSFLVTHDNNDFDEGISLSSLITIAEPGPESRTETIIILDCCHAGHAAQSGSTGISTRKISNNDITDAVRQTDPSSVIIAACAPEQVALETANIGHGVFTHHLLESLLGSAADHQGDVTIHSIYEVVSREMAATKNAKQEPVFGGRVQGRFVLGSDFTPVLTPPRPEQEYALIELEARQHLDQYNKIRATEIDSWRTAGYSLACRKLENINSWFSRKEKIQGLSQRKDFRRSKDTLMRYQSELGVVEPGTKTRWGTLERQIGAGGFGKVWLVRQDDGRTFAYKLYHANELSDREKVKRFKNGYDAMRMLDDPRIVNVHDYSDCPPGFVMDYIDGENLRDLGIGSFMEPVDILSLLLASAEAIEHAHLNHVIHRDIKPENIVCKYGEDGIYRPYLTDFDLAWFNTQTQKATKTAMGVVYYAAPEQYVAFNPKAARSRTAALDVYSFGQLLYFCFTNTDPEPLNIDSNCRSLNRKLKQSCSVVATRGIIDLYRECTQFAPSDRVQSFSSIIASLSRVIQELSHTESDRKLSTSEYLDELAFQMTGEIPESQVNSFSNIARSWEMTPEWKEQTHTRRTQGDFLVVHFKPMRRVSLENTSNEKMRDVFNRRVDNAIASYGNRTTRRPGKKGEFEFFLEWRPDSLTRADVLDLCEALRKILGNLQS</sequence>
<name>A0A7Z0JB34_9ACTN</name>
<dbReference type="Gene3D" id="1.10.510.10">
    <property type="entry name" value="Transferase(Phosphotransferase) domain 1"/>
    <property type="match status" value="1"/>
</dbReference>
<dbReference type="EMBL" id="JACCFS010000001">
    <property type="protein sequence ID" value="NYJ35387.1"/>
    <property type="molecule type" value="Genomic_DNA"/>
</dbReference>
<proteinExistence type="predicted"/>
<keyword evidence="5 8" id="KW-0418">Kinase</keyword>
<dbReference type="GO" id="GO:0004197">
    <property type="term" value="F:cysteine-type endopeptidase activity"/>
    <property type="evidence" value="ECO:0007669"/>
    <property type="project" value="InterPro"/>
</dbReference>
<dbReference type="SUPFAM" id="SSF52129">
    <property type="entry name" value="Caspase-like"/>
    <property type="match status" value="1"/>
</dbReference>
<dbReference type="PROSITE" id="PS50011">
    <property type="entry name" value="PROTEIN_KINASE_DOM"/>
    <property type="match status" value="1"/>
</dbReference>
<evidence type="ECO:0000256" key="2">
    <source>
        <dbReference type="ARBA" id="ARBA00022527"/>
    </source>
</evidence>
<dbReference type="InterPro" id="IPR008271">
    <property type="entry name" value="Ser/Thr_kinase_AS"/>
</dbReference>
<evidence type="ECO:0000256" key="4">
    <source>
        <dbReference type="ARBA" id="ARBA00022741"/>
    </source>
</evidence>
<dbReference type="EC" id="2.7.11.1" evidence="1"/>
<dbReference type="SUPFAM" id="SSF56112">
    <property type="entry name" value="Protein kinase-like (PK-like)"/>
    <property type="match status" value="1"/>
</dbReference>
<dbReference type="GO" id="GO:0005524">
    <property type="term" value="F:ATP binding"/>
    <property type="evidence" value="ECO:0007669"/>
    <property type="project" value="UniProtKB-KW"/>
</dbReference>
<keyword evidence="9" id="KW-1185">Reference proteome</keyword>
<protein>
    <recommendedName>
        <fullName evidence="1">non-specific serine/threonine protein kinase</fullName>
        <ecNumber evidence="1">2.7.11.1</ecNumber>
    </recommendedName>
</protein>
<dbReference type="InterPro" id="IPR000719">
    <property type="entry name" value="Prot_kinase_dom"/>
</dbReference>
<accession>A0A7Z0JB34</accession>
<dbReference type="GO" id="GO:0006508">
    <property type="term" value="P:proteolysis"/>
    <property type="evidence" value="ECO:0007669"/>
    <property type="project" value="InterPro"/>
</dbReference>
<keyword evidence="2 8" id="KW-0723">Serine/threonine-protein kinase</keyword>
<dbReference type="InterPro" id="IPR029030">
    <property type="entry name" value="Caspase-like_dom_sf"/>
</dbReference>
<evidence type="ECO:0000256" key="1">
    <source>
        <dbReference type="ARBA" id="ARBA00012513"/>
    </source>
</evidence>
<evidence type="ECO:0000259" key="7">
    <source>
        <dbReference type="PROSITE" id="PS50011"/>
    </source>
</evidence>
<evidence type="ECO:0000256" key="6">
    <source>
        <dbReference type="ARBA" id="ARBA00022840"/>
    </source>
</evidence>
<feature type="domain" description="Protein kinase" evidence="7">
    <location>
        <begin position="340"/>
        <end position="624"/>
    </location>
</feature>
<dbReference type="PANTHER" id="PTHR43289">
    <property type="entry name" value="MITOGEN-ACTIVATED PROTEIN KINASE KINASE KINASE 20-RELATED"/>
    <property type="match status" value="1"/>
</dbReference>
<dbReference type="Pfam" id="PF00069">
    <property type="entry name" value="Pkinase"/>
    <property type="match status" value="1"/>
</dbReference>
<dbReference type="SMART" id="SM00220">
    <property type="entry name" value="S_TKc"/>
    <property type="match status" value="1"/>
</dbReference>
<evidence type="ECO:0000256" key="5">
    <source>
        <dbReference type="ARBA" id="ARBA00022777"/>
    </source>
</evidence>
<dbReference type="RefSeq" id="WP_179824523.1">
    <property type="nucleotide sequence ID" value="NZ_JACCFS010000001.1"/>
</dbReference>
<keyword evidence="3" id="KW-0808">Transferase</keyword>
<dbReference type="InterPro" id="IPR011600">
    <property type="entry name" value="Pept_C14_caspase"/>
</dbReference>
<dbReference type="InterPro" id="IPR011009">
    <property type="entry name" value="Kinase-like_dom_sf"/>
</dbReference>
<gene>
    <name evidence="8" type="ORF">HNR10_003268</name>
</gene>
<keyword evidence="4" id="KW-0547">Nucleotide-binding</keyword>